<gene>
    <name evidence="3" type="ORF">FHS55_002123</name>
</gene>
<dbReference type="Proteomes" id="UP000533469">
    <property type="component" value="Unassembled WGS sequence"/>
</dbReference>
<proteinExistence type="predicted"/>
<evidence type="ECO:0000256" key="1">
    <source>
        <dbReference type="SAM" id="MobiDB-lite"/>
    </source>
</evidence>
<evidence type="ECO:0000256" key="2">
    <source>
        <dbReference type="SAM" id="Phobius"/>
    </source>
</evidence>
<keyword evidence="2" id="KW-1133">Transmembrane helix</keyword>
<dbReference type="EMBL" id="JACICD010000003">
    <property type="protein sequence ID" value="MBB3771524.1"/>
    <property type="molecule type" value="Genomic_DNA"/>
</dbReference>
<dbReference type="AlphaFoldDB" id="A0A839Z9V9"/>
<keyword evidence="2" id="KW-0812">Transmembrane</keyword>
<sequence>MFAPVYGAGQNENSRCNLAWQWTSLVAPEKPGAYMDPTKAFDFLKSVLPSMLKLGGDGLDAFVVIAVMVLAGVLFGVGIDQFVVVFLTVGLAWVYFWKRDRSDVHKERMAQIAIDKIEAEKGARVREKARKQLSKPDGSGNGAERDRT</sequence>
<comment type="caution">
    <text evidence="3">The sequence shown here is derived from an EMBL/GenBank/DDBJ whole genome shotgun (WGS) entry which is preliminary data.</text>
</comment>
<organism evidence="3 4">
    <name type="scientific">Ancylobacter tetraedralis</name>
    <dbReference type="NCBI Taxonomy" id="217068"/>
    <lineage>
        <taxon>Bacteria</taxon>
        <taxon>Pseudomonadati</taxon>
        <taxon>Pseudomonadota</taxon>
        <taxon>Alphaproteobacteria</taxon>
        <taxon>Hyphomicrobiales</taxon>
        <taxon>Xanthobacteraceae</taxon>
        <taxon>Ancylobacter</taxon>
    </lineage>
</organism>
<evidence type="ECO:0000313" key="3">
    <source>
        <dbReference type="EMBL" id="MBB3771524.1"/>
    </source>
</evidence>
<reference evidence="3 4" key="1">
    <citation type="submission" date="2020-08" db="EMBL/GenBank/DDBJ databases">
        <title>Genomic Encyclopedia of Type Strains, Phase IV (KMG-IV): sequencing the most valuable type-strain genomes for metagenomic binning, comparative biology and taxonomic classification.</title>
        <authorList>
            <person name="Goeker M."/>
        </authorList>
    </citation>
    <scope>NUCLEOTIDE SEQUENCE [LARGE SCALE GENOMIC DNA]</scope>
    <source>
        <strain evidence="3 4">DSM 5895</strain>
    </source>
</reference>
<evidence type="ECO:0000313" key="4">
    <source>
        <dbReference type="Proteomes" id="UP000533469"/>
    </source>
</evidence>
<dbReference type="RefSeq" id="WP_183189672.1">
    <property type="nucleotide sequence ID" value="NZ_JACICD010000003.1"/>
</dbReference>
<feature type="region of interest" description="Disordered" evidence="1">
    <location>
        <begin position="125"/>
        <end position="148"/>
    </location>
</feature>
<name>A0A839Z9V9_9HYPH</name>
<keyword evidence="4" id="KW-1185">Reference proteome</keyword>
<feature type="transmembrane region" description="Helical" evidence="2">
    <location>
        <begin position="63"/>
        <end position="96"/>
    </location>
</feature>
<keyword evidence="2" id="KW-0472">Membrane</keyword>
<accession>A0A839Z9V9</accession>
<protein>
    <submittedName>
        <fullName evidence="3">Uncharacterized protein</fullName>
    </submittedName>
</protein>